<sequence>MKNSIEFLALPSKLEPSGNKGGRPPDDALAIAAQLTMERHGSPLAEANLRQACNDWAVEELKAFRMTTAVAGNVYGQSIVDSCNVTNPKGYPNKPSFCDMVVRGNADHKSSNSISELDVEVNPEDVVIGQDGVVPEIRFSDKVHAAIDAKLAQSVTLWCPSGDMNLIDLDNEYYPVRFAVKEDYLQVLFGRPWVIYGCYLTVQPWCRSFSTTADHPSKIMVWACLLGFPYRYYNKSLLRHITGLIGQVVCINYNTKDGSRGRFARLAIMVDLDKPLISGLKIDGCGQGIEYEGLPLICYACDKYVHTMEHCSRGKQTTVEETLDNYTINHSENPYGLLLINRAK</sequence>
<comment type="caution">
    <text evidence="2">The sequence shown here is derived from an EMBL/GenBank/DDBJ whole genome shotgun (WGS) entry which is preliminary data.</text>
</comment>
<protein>
    <recommendedName>
        <fullName evidence="1">DUF4283 domain-containing protein</fullName>
    </recommendedName>
</protein>
<dbReference type="AlphaFoldDB" id="A0A6A3AM05"/>
<organism evidence="2 3">
    <name type="scientific">Hibiscus syriacus</name>
    <name type="common">Rose of Sharon</name>
    <dbReference type="NCBI Taxonomy" id="106335"/>
    <lineage>
        <taxon>Eukaryota</taxon>
        <taxon>Viridiplantae</taxon>
        <taxon>Streptophyta</taxon>
        <taxon>Embryophyta</taxon>
        <taxon>Tracheophyta</taxon>
        <taxon>Spermatophyta</taxon>
        <taxon>Magnoliopsida</taxon>
        <taxon>eudicotyledons</taxon>
        <taxon>Gunneridae</taxon>
        <taxon>Pentapetalae</taxon>
        <taxon>rosids</taxon>
        <taxon>malvids</taxon>
        <taxon>Malvales</taxon>
        <taxon>Malvaceae</taxon>
        <taxon>Malvoideae</taxon>
        <taxon>Hibiscus</taxon>
    </lineage>
</organism>
<evidence type="ECO:0000313" key="2">
    <source>
        <dbReference type="EMBL" id="KAE8705644.1"/>
    </source>
</evidence>
<dbReference type="Pfam" id="PF14111">
    <property type="entry name" value="DUF4283"/>
    <property type="match status" value="1"/>
</dbReference>
<name>A0A6A3AM05_HIBSY</name>
<accession>A0A6A3AM05</accession>
<evidence type="ECO:0000313" key="3">
    <source>
        <dbReference type="Proteomes" id="UP000436088"/>
    </source>
</evidence>
<dbReference type="PANTHER" id="PTHR31286">
    <property type="entry name" value="GLYCINE-RICH CELL WALL STRUCTURAL PROTEIN 1.8-LIKE"/>
    <property type="match status" value="1"/>
</dbReference>
<dbReference type="EMBL" id="VEPZ02000980">
    <property type="protein sequence ID" value="KAE8705644.1"/>
    <property type="molecule type" value="Genomic_DNA"/>
</dbReference>
<evidence type="ECO:0000259" key="1">
    <source>
        <dbReference type="Pfam" id="PF14111"/>
    </source>
</evidence>
<reference evidence="2" key="1">
    <citation type="submission" date="2019-09" db="EMBL/GenBank/DDBJ databases">
        <title>Draft genome information of white flower Hibiscus syriacus.</title>
        <authorList>
            <person name="Kim Y.-M."/>
        </authorList>
    </citation>
    <scope>NUCLEOTIDE SEQUENCE [LARGE SCALE GENOMIC DNA]</scope>
    <source>
        <strain evidence="2">YM2019G1</strain>
    </source>
</reference>
<gene>
    <name evidence="2" type="ORF">F3Y22_tig00110419pilonHSYRG00115</name>
</gene>
<dbReference type="PANTHER" id="PTHR31286:SF99">
    <property type="entry name" value="DUF4283 DOMAIN-CONTAINING PROTEIN"/>
    <property type="match status" value="1"/>
</dbReference>
<proteinExistence type="predicted"/>
<dbReference type="Proteomes" id="UP000436088">
    <property type="component" value="Unassembled WGS sequence"/>
</dbReference>
<dbReference type="InterPro" id="IPR025558">
    <property type="entry name" value="DUF4283"/>
</dbReference>
<dbReference type="InterPro" id="IPR040256">
    <property type="entry name" value="At4g02000-like"/>
</dbReference>
<keyword evidence="3" id="KW-1185">Reference proteome</keyword>
<feature type="domain" description="DUF4283" evidence="1">
    <location>
        <begin position="156"/>
        <end position="211"/>
    </location>
</feature>